<name>A0ABS2UE42_9LEPT</name>
<feature type="non-terminal residue" evidence="1">
    <location>
        <position position="110"/>
    </location>
</feature>
<dbReference type="EMBL" id="JAFFPU010000064">
    <property type="protein sequence ID" value="MBM9578632.1"/>
    <property type="molecule type" value="Genomic_DNA"/>
</dbReference>
<gene>
    <name evidence="1" type="ORF">JWG45_15915</name>
</gene>
<evidence type="ECO:0000313" key="1">
    <source>
        <dbReference type="EMBL" id="MBM9578632.1"/>
    </source>
</evidence>
<proteinExistence type="predicted"/>
<organism evidence="1 2">
    <name type="scientific">Leptospira ainlahdjerensis</name>
    <dbReference type="NCBI Taxonomy" id="2810033"/>
    <lineage>
        <taxon>Bacteria</taxon>
        <taxon>Pseudomonadati</taxon>
        <taxon>Spirochaetota</taxon>
        <taxon>Spirochaetia</taxon>
        <taxon>Leptospirales</taxon>
        <taxon>Leptospiraceae</taxon>
        <taxon>Leptospira</taxon>
    </lineage>
</organism>
<reference evidence="1 2" key="1">
    <citation type="submission" date="2021-02" db="EMBL/GenBank/DDBJ databases">
        <title>Leptospira ainlahdjerensis sp. nov., Leptospira ainazelensis sp. nov., Leptospira abararensis sp. nov. and Leptospira chreensis sp. nov., four new species isolated from water sources in Algeria.</title>
        <authorList>
            <person name="Amara Korba A."/>
            <person name="Kainiu M."/>
            <person name="Vincent A.T."/>
            <person name="Mariet J.-F."/>
            <person name="Veyrier F.J."/>
            <person name="Goarant C."/>
            <person name="Picardeau M."/>
        </authorList>
    </citation>
    <scope>NUCLEOTIDE SEQUENCE [LARGE SCALE GENOMIC DNA]</scope>
    <source>
        <strain evidence="1 2">201903070</strain>
    </source>
</reference>
<dbReference type="Proteomes" id="UP000724686">
    <property type="component" value="Unassembled WGS sequence"/>
</dbReference>
<accession>A0ABS2UE42</accession>
<sequence>MNTQNQEDKIRTYYLLAIWSEPNSTNGVLNSLIPDEDYWIRKYKVIFPEFSKDGREIRFYEGCDYRIPLSKGKSKFEFQIFLRSPKQSGKLIKTIDLPPNHSIRLNVSPA</sequence>
<comment type="caution">
    <text evidence="1">The sequence shown here is derived from an EMBL/GenBank/DDBJ whole genome shotgun (WGS) entry which is preliminary data.</text>
</comment>
<protein>
    <submittedName>
        <fullName evidence="1">Uncharacterized protein</fullName>
    </submittedName>
</protein>
<evidence type="ECO:0000313" key="2">
    <source>
        <dbReference type="Proteomes" id="UP000724686"/>
    </source>
</evidence>
<keyword evidence="2" id="KW-1185">Reference proteome</keyword>